<keyword evidence="2" id="KW-0418">Kinase</keyword>
<gene>
    <name evidence="2" type="ORF">CYLTODRAFT_437628</name>
</gene>
<sequence>MYVCVCHTLSTESEALNFLHSTNLDLPIPRVWDTLDINGMNWTLMTRLPGYTLHSLLLHRQLTDEQLQCVFNDLLFLIKKLWTIRQCDYPQFPQGVIMCSASGHGLPDYAADNELRGPLPALQHYANRAYYENGEEELLEEHPELARLVSNDKIVWVHCDLRSTNIVVDKGRLSGVVDWEGSGWLPRHWQLMVCRPAITTNQGPIANAWKRAVFDSDVEEAYKAGVAIINDYV</sequence>
<keyword evidence="2" id="KW-0808">Transferase</keyword>
<proteinExistence type="predicted"/>
<dbReference type="InterPro" id="IPR011009">
    <property type="entry name" value="Kinase-like_dom_sf"/>
</dbReference>
<dbReference type="Pfam" id="PF01636">
    <property type="entry name" value="APH"/>
    <property type="match status" value="1"/>
</dbReference>
<evidence type="ECO:0000259" key="1">
    <source>
        <dbReference type="Pfam" id="PF01636"/>
    </source>
</evidence>
<accession>A0A0D7B8W8</accession>
<dbReference type="InterPro" id="IPR002575">
    <property type="entry name" value="Aminoglycoside_PTrfase"/>
</dbReference>
<name>A0A0D7B8W8_9AGAR</name>
<reference evidence="2 3" key="1">
    <citation type="journal article" date="2015" name="Fungal Genet. Biol.">
        <title>Evolution of novel wood decay mechanisms in Agaricales revealed by the genome sequences of Fistulina hepatica and Cylindrobasidium torrendii.</title>
        <authorList>
            <person name="Floudas D."/>
            <person name="Held B.W."/>
            <person name="Riley R."/>
            <person name="Nagy L.G."/>
            <person name="Koehler G."/>
            <person name="Ransdell A.S."/>
            <person name="Younus H."/>
            <person name="Chow J."/>
            <person name="Chiniquy J."/>
            <person name="Lipzen A."/>
            <person name="Tritt A."/>
            <person name="Sun H."/>
            <person name="Haridas S."/>
            <person name="LaButti K."/>
            <person name="Ohm R.A."/>
            <person name="Kues U."/>
            <person name="Blanchette R.A."/>
            <person name="Grigoriev I.V."/>
            <person name="Minto R.E."/>
            <person name="Hibbett D.S."/>
        </authorList>
    </citation>
    <scope>NUCLEOTIDE SEQUENCE [LARGE SCALE GENOMIC DNA]</scope>
    <source>
        <strain evidence="2 3">FP15055 ss-10</strain>
    </source>
</reference>
<dbReference type="GO" id="GO:0016301">
    <property type="term" value="F:kinase activity"/>
    <property type="evidence" value="ECO:0007669"/>
    <property type="project" value="UniProtKB-KW"/>
</dbReference>
<dbReference type="Proteomes" id="UP000054007">
    <property type="component" value="Unassembled WGS sequence"/>
</dbReference>
<evidence type="ECO:0000313" key="3">
    <source>
        <dbReference type="Proteomes" id="UP000054007"/>
    </source>
</evidence>
<evidence type="ECO:0000313" key="2">
    <source>
        <dbReference type="EMBL" id="KIY65961.1"/>
    </source>
</evidence>
<dbReference type="EMBL" id="KN880570">
    <property type="protein sequence ID" value="KIY65961.1"/>
    <property type="molecule type" value="Genomic_DNA"/>
</dbReference>
<feature type="domain" description="Aminoglycoside phosphotransferase" evidence="1">
    <location>
        <begin position="11"/>
        <end position="205"/>
    </location>
</feature>
<keyword evidence="3" id="KW-1185">Reference proteome</keyword>
<dbReference type="InterPro" id="IPR051678">
    <property type="entry name" value="AGP_Transferase"/>
</dbReference>
<dbReference type="STRING" id="1314674.A0A0D7B8W8"/>
<organism evidence="2 3">
    <name type="scientific">Cylindrobasidium torrendii FP15055 ss-10</name>
    <dbReference type="NCBI Taxonomy" id="1314674"/>
    <lineage>
        <taxon>Eukaryota</taxon>
        <taxon>Fungi</taxon>
        <taxon>Dikarya</taxon>
        <taxon>Basidiomycota</taxon>
        <taxon>Agaricomycotina</taxon>
        <taxon>Agaricomycetes</taxon>
        <taxon>Agaricomycetidae</taxon>
        <taxon>Agaricales</taxon>
        <taxon>Marasmiineae</taxon>
        <taxon>Physalacriaceae</taxon>
        <taxon>Cylindrobasidium</taxon>
    </lineage>
</organism>
<dbReference type="PANTHER" id="PTHR21310">
    <property type="entry name" value="AMINOGLYCOSIDE PHOSPHOTRANSFERASE-RELATED-RELATED"/>
    <property type="match status" value="1"/>
</dbReference>
<dbReference type="SUPFAM" id="SSF56112">
    <property type="entry name" value="Protein kinase-like (PK-like)"/>
    <property type="match status" value="1"/>
</dbReference>
<dbReference type="OrthoDB" id="5404599at2759"/>
<dbReference type="Gene3D" id="3.90.1200.10">
    <property type="match status" value="1"/>
</dbReference>
<protein>
    <submittedName>
        <fullName evidence="2">Kinase-like protein</fullName>
    </submittedName>
</protein>
<dbReference type="AlphaFoldDB" id="A0A0D7B8W8"/>